<gene>
    <name evidence="6" type="ORF">FHU37_002793</name>
</gene>
<dbReference type="PANTHER" id="PTHR24567:SF74">
    <property type="entry name" value="HTH-TYPE TRANSCRIPTIONAL REGULATOR ARCR"/>
    <property type="match status" value="1"/>
</dbReference>
<dbReference type="InterPro" id="IPR000595">
    <property type="entry name" value="cNMP-bd_dom"/>
</dbReference>
<dbReference type="PROSITE" id="PS51063">
    <property type="entry name" value="HTH_CRP_2"/>
    <property type="match status" value="1"/>
</dbReference>
<dbReference type="SMART" id="SM00100">
    <property type="entry name" value="cNMP"/>
    <property type="match status" value="1"/>
</dbReference>
<comment type="caution">
    <text evidence="6">The sequence shown here is derived from an EMBL/GenBank/DDBJ whole genome shotgun (WGS) entry which is preliminary data.</text>
</comment>
<dbReference type="InterPro" id="IPR018490">
    <property type="entry name" value="cNMP-bd_dom_sf"/>
</dbReference>
<dbReference type="GO" id="GO:0003677">
    <property type="term" value="F:DNA binding"/>
    <property type="evidence" value="ECO:0007669"/>
    <property type="project" value="UniProtKB-KW"/>
</dbReference>
<evidence type="ECO:0000313" key="6">
    <source>
        <dbReference type="EMBL" id="NYI05850.1"/>
    </source>
</evidence>
<dbReference type="PANTHER" id="PTHR24567">
    <property type="entry name" value="CRP FAMILY TRANSCRIPTIONAL REGULATORY PROTEIN"/>
    <property type="match status" value="1"/>
</dbReference>
<keyword evidence="1" id="KW-0805">Transcription regulation</keyword>
<sequence>MTAPRVETGLDDRVPYLARLGQAERDELLALGRRLTYRPREVVLRQGEPSTHVLIVLRGWTKVTASAPNGYEALLALRGPGDVVGESAALDDAPRSATVAALAEVEAVVIRREDFTAFLERTPSAMLRLLSLMADRLRAGDRRRVQFAALTVRQRLAGLLLELAQTHGEHTDEGIAITVGLSQQELAGHVGASREAITRELGDFRDRGWMATRRRRLVVLRPDLLRRAAASAG</sequence>
<dbReference type="InterPro" id="IPR036388">
    <property type="entry name" value="WH-like_DNA-bd_sf"/>
</dbReference>
<evidence type="ECO:0000313" key="7">
    <source>
        <dbReference type="Proteomes" id="UP000567795"/>
    </source>
</evidence>
<proteinExistence type="predicted"/>
<evidence type="ECO:0000256" key="1">
    <source>
        <dbReference type="ARBA" id="ARBA00023015"/>
    </source>
</evidence>
<dbReference type="SUPFAM" id="SSF46785">
    <property type="entry name" value="Winged helix' DNA-binding domain"/>
    <property type="match status" value="1"/>
</dbReference>
<dbReference type="InterPro" id="IPR012318">
    <property type="entry name" value="HTH_CRP"/>
</dbReference>
<dbReference type="SUPFAM" id="SSF51206">
    <property type="entry name" value="cAMP-binding domain-like"/>
    <property type="match status" value="1"/>
</dbReference>
<keyword evidence="2" id="KW-0238">DNA-binding</keyword>
<name>A0A852ZX75_9ACTN</name>
<protein>
    <submittedName>
        <fullName evidence="6">CRP-like cAMP-binding protein</fullName>
    </submittedName>
</protein>
<dbReference type="InterPro" id="IPR050397">
    <property type="entry name" value="Env_Response_Regulators"/>
</dbReference>
<dbReference type="Gene3D" id="1.10.10.10">
    <property type="entry name" value="Winged helix-like DNA-binding domain superfamily/Winged helix DNA-binding domain"/>
    <property type="match status" value="1"/>
</dbReference>
<dbReference type="SMART" id="SM00419">
    <property type="entry name" value="HTH_CRP"/>
    <property type="match status" value="1"/>
</dbReference>
<dbReference type="PROSITE" id="PS50042">
    <property type="entry name" value="CNMP_BINDING_3"/>
    <property type="match status" value="1"/>
</dbReference>
<dbReference type="InterPro" id="IPR036390">
    <property type="entry name" value="WH_DNA-bd_sf"/>
</dbReference>
<evidence type="ECO:0000256" key="2">
    <source>
        <dbReference type="ARBA" id="ARBA00023125"/>
    </source>
</evidence>
<dbReference type="CDD" id="cd00038">
    <property type="entry name" value="CAP_ED"/>
    <property type="match status" value="1"/>
</dbReference>
<evidence type="ECO:0000259" key="5">
    <source>
        <dbReference type="PROSITE" id="PS51063"/>
    </source>
</evidence>
<dbReference type="RefSeq" id="WP_179814510.1">
    <property type="nucleotide sequence ID" value="NZ_JACBZD010000001.1"/>
</dbReference>
<accession>A0A852ZX75</accession>
<evidence type="ECO:0000259" key="4">
    <source>
        <dbReference type="PROSITE" id="PS50042"/>
    </source>
</evidence>
<keyword evidence="3" id="KW-0804">Transcription</keyword>
<feature type="domain" description="Cyclic nucleotide-binding" evidence="4">
    <location>
        <begin position="16"/>
        <end position="136"/>
    </location>
</feature>
<dbReference type="AlphaFoldDB" id="A0A852ZX75"/>
<keyword evidence="7" id="KW-1185">Reference proteome</keyword>
<dbReference type="GO" id="GO:0003700">
    <property type="term" value="F:DNA-binding transcription factor activity"/>
    <property type="evidence" value="ECO:0007669"/>
    <property type="project" value="TreeGrafter"/>
</dbReference>
<dbReference type="Gene3D" id="2.60.120.10">
    <property type="entry name" value="Jelly Rolls"/>
    <property type="match status" value="1"/>
</dbReference>
<dbReference type="InterPro" id="IPR014710">
    <property type="entry name" value="RmlC-like_jellyroll"/>
</dbReference>
<organism evidence="6 7">
    <name type="scientific">Allostreptomyces psammosilenae</name>
    <dbReference type="NCBI Taxonomy" id="1892865"/>
    <lineage>
        <taxon>Bacteria</taxon>
        <taxon>Bacillati</taxon>
        <taxon>Actinomycetota</taxon>
        <taxon>Actinomycetes</taxon>
        <taxon>Kitasatosporales</taxon>
        <taxon>Streptomycetaceae</taxon>
        <taxon>Allostreptomyces</taxon>
    </lineage>
</organism>
<dbReference type="Pfam" id="PF00027">
    <property type="entry name" value="cNMP_binding"/>
    <property type="match status" value="1"/>
</dbReference>
<dbReference type="FunFam" id="1.10.10.10:FF:000019">
    <property type="entry name" value="Crp/Fnr family transcriptional regulator"/>
    <property type="match status" value="1"/>
</dbReference>
<dbReference type="EMBL" id="JACBZD010000001">
    <property type="protein sequence ID" value="NYI05850.1"/>
    <property type="molecule type" value="Genomic_DNA"/>
</dbReference>
<dbReference type="Pfam" id="PF13545">
    <property type="entry name" value="HTH_Crp_2"/>
    <property type="match status" value="1"/>
</dbReference>
<evidence type="ECO:0000256" key="3">
    <source>
        <dbReference type="ARBA" id="ARBA00023163"/>
    </source>
</evidence>
<dbReference type="GO" id="GO:0005829">
    <property type="term" value="C:cytosol"/>
    <property type="evidence" value="ECO:0007669"/>
    <property type="project" value="TreeGrafter"/>
</dbReference>
<reference evidence="6 7" key="1">
    <citation type="submission" date="2020-07" db="EMBL/GenBank/DDBJ databases">
        <title>Sequencing the genomes of 1000 actinobacteria strains.</title>
        <authorList>
            <person name="Klenk H.-P."/>
        </authorList>
    </citation>
    <scope>NUCLEOTIDE SEQUENCE [LARGE SCALE GENOMIC DNA]</scope>
    <source>
        <strain evidence="6 7">DSM 42178</strain>
    </source>
</reference>
<feature type="domain" description="HTH crp-type" evidence="5">
    <location>
        <begin position="150"/>
        <end position="223"/>
    </location>
</feature>
<dbReference type="Proteomes" id="UP000567795">
    <property type="component" value="Unassembled WGS sequence"/>
</dbReference>